<proteinExistence type="predicted"/>
<comment type="caution">
    <text evidence="1">The sequence shown here is derived from an EMBL/GenBank/DDBJ whole genome shotgun (WGS) entry which is preliminary data.</text>
</comment>
<accession>A0A8J3QV76</accession>
<dbReference type="InterPro" id="IPR036102">
    <property type="entry name" value="OsmC/Ohrsf"/>
</dbReference>
<dbReference type="Gene3D" id="3.30.300.20">
    <property type="match status" value="1"/>
</dbReference>
<organism evidence="1 2">
    <name type="scientific">Rugosimonospora africana</name>
    <dbReference type="NCBI Taxonomy" id="556532"/>
    <lineage>
        <taxon>Bacteria</taxon>
        <taxon>Bacillati</taxon>
        <taxon>Actinomycetota</taxon>
        <taxon>Actinomycetes</taxon>
        <taxon>Micromonosporales</taxon>
        <taxon>Micromonosporaceae</taxon>
        <taxon>Rugosimonospora</taxon>
    </lineage>
</organism>
<dbReference type="SUPFAM" id="SSF82784">
    <property type="entry name" value="OsmC-like"/>
    <property type="match status" value="1"/>
</dbReference>
<evidence type="ECO:0000313" key="1">
    <source>
        <dbReference type="EMBL" id="GIH16712.1"/>
    </source>
</evidence>
<gene>
    <name evidence="1" type="ORF">Raf01_48840</name>
</gene>
<dbReference type="AlphaFoldDB" id="A0A8J3QV76"/>
<keyword evidence="2" id="KW-1185">Reference proteome</keyword>
<sequence>MTELKIERTGTHTFTGTNARGATVRIGGNDVPGAFTPGELLQIATAGCAALTVEELLTQCAGDDAPLTATVSPERAPDVREYERLRVTLYADLSFLDDATHARVLDAMHTAIRTRSTVTRTVERGAPIELSIEPRPS</sequence>
<dbReference type="InterPro" id="IPR003718">
    <property type="entry name" value="OsmC/Ohr_fam"/>
</dbReference>
<name>A0A8J3QV76_9ACTN</name>
<evidence type="ECO:0000313" key="2">
    <source>
        <dbReference type="Proteomes" id="UP000642748"/>
    </source>
</evidence>
<reference evidence="1" key="1">
    <citation type="submission" date="2021-01" db="EMBL/GenBank/DDBJ databases">
        <title>Whole genome shotgun sequence of Rugosimonospora africana NBRC 104875.</title>
        <authorList>
            <person name="Komaki H."/>
            <person name="Tamura T."/>
        </authorList>
    </citation>
    <scope>NUCLEOTIDE SEQUENCE</scope>
    <source>
        <strain evidence="1">NBRC 104875</strain>
    </source>
</reference>
<dbReference type="InterPro" id="IPR015946">
    <property type="entry name" value="KH_dom-like_a/b"/>
</dbReference>
<dbReference type="Pfam" id="PF02566">
    <property type="entry name" value="OsmC"/>
    <property type="match status" value="1"/>
</dbReference>
<protein>
    <submittedName>
        <fullName evidence="1">Osmotically inducible protein C</fullName>
    </submittedName>
</protein>
<dbReference type="Proteomes" id="UP000642748">
    <property type="component" value="Unassembled WGS sequence"/>
</dbReference>
<dbReference type="RefSeq" id="WP_203920278.1">
    <property type="nucleotide sequence ID" value="NZ_BONZ01000045.1"/>
</dbReference>
<dbReference type="EMBL" id="BONZ01000045">
    <property type="protein sequence ID" value="GIH16712.1"/>
    <property type="molecule type" value="Genomic_DNA"/>
</dbReference>